<reference evidence="3" key="3">
    <citation type="submission" date="2020-12" db="UniProtKB">
        <authorList>
            <consortium name="EnsemblPlants"/>
        </authorList>
    </citation>
    <scope>IDENTIFICATION</scope>
</reference>
<dbReference type="Gramene" id="Pp3c26_290V3.2">
    <property type="protein sequence ID" value="PAC:32918017.CDS.1"/>
    <property type="gene ID" value="Pp3c26_290"/>
</dbReference>
<dbReference type="STRING" id="3218.A0A2K1IB93"/>
<reference evidence="2 4" key="2">
    <citation type="journal article" date="2018" name="Plant J.">
        <title>The Physcomitrella patens chromosome-scale assembly reveals moss genome structure and evolution.</title>
        <authorList>
            <person name="Lang D."/>
            <person name="Ullrich K.K."/>
            <person name="Murat F."/>
            <person name="Fuchs J."/>
            <person name="Jenkins J."/>
            <person name="Haas F.B."/>
            <person name="Piednoel M."/>
            <person name="Gundlach H."/>
            <person name="Van Bel M."/>
            <person name="Meyberg R."/>
            <person name="Vives C."/>
            <person name="Morata J."/>
            <person name="Symeonidi A."/>
            <person name="Hiss M."/>
            <person name="Muchero W."/>
            <person name="Kamisugi Y."/>
            <person name="Saleh O."/>
            <person name="Blanc G."/>
            <person name="Decker E.L."/>
            <person name="van Gessel N."/>
            <person name="Grimwood J."/>
            <person name="Hayes R.D."/>
            <person name="Graham S.W."/>
            <person name="Gunter L.E."/>
            <person name="McDaniel S.F."/>
            <person name="Hoernstein S.N.W."/>
            <person name="Larsson A."/>
            <person name="Li F.W."/>
            <person name="Perroud P.F."/>
            <person name="Phillips J."/>
            <person name="Ranjan P."/>
            <person name="Rokshar D.S."/>
            <person name="Rothfels C.J."/>
            <person name="Schneider L."/>
            <person name="Shu S."/>
            <person name="Stevenson D.W."/>
            <person name="Thummler F."/>
            <person name="Tillich M."/>
            <person name="Villarreal Aguilar J.C."/>
            <person name="Widiez T."/>
            <person name="Wong G.K."/>
            <person name="Wymore A."/>
            <person name="Zhang Y."/>
            <person name="Zimmer A.D."/>
            <person name="Quatrano R.S."/>
            <person name="Mayer K.F.X."/>
            <person name="Goodstein D."/>
            <person name="Casacuberta J.M."/>
            <person name="Vandepoele K."/>
            <person name="Reski R."/>
            <person name="Cuming A.C."/>
            <person name="Tuskan G.A."/>
            <person name="Maumus F."/>
            <person name="Salse J."/>
            <person name="Schmutz J."/>
            <person name="Rensing S.A."/>
        </authorList>
    </citation>
    <scope>NUCLEOTIDE SEQUENCE [LARGE SCALE GENOMIC DNA]</scope>
    <source>
        <strain evidence="3 4">cv. Gransden 2004</strain>
    </source>
</reference>
<evidence type="ECO:0000313" key="2">
    <source>
        <dbReference type="EMBL" id="PNR26546.1"/>
    </source>
</evidence>
<dbReference type="AlphaFoldDB" id="A0A2K1IB93"/>
<dbReference type="PaxDb" id="3218-PP1S149_23V6.1"/>
<dbReference type="EnsemblPlants" id="Pp3c26_290V3.1">
    <property type="protein sequence ID" value="PAC:32918016.CDS.1"/>
    <property type="gene ID" value="Pp3c26_290"/>
</dbReference>
<evidence type="ECO:0000313" key="3">
    <source>
        <dbReference type="EnsemblPlants" id="PAC:32918016.CDS.1"/>
    </source>
</evidence>
<dbReference type="InParanoid" id="A0A2K1IB93"/>
<reference evidence="2 4" key="1">
    <citation type="journal article" date="2008" name="Science">
        <title>The Physcomitrella genome reveals evolutionary insights into the conquest of land by plants.</title>
        <authorList>
            <person name="Rensing S."/>
            <person name="Lang D."/>
            <person name="Zimmer A."/>
            <person name="Terry A."/>
            <person name="Salamov A."/>
            <person name="Shapiro H."/>
            <person name="Nishiyama T."/>
            <person name="Perroud P.-F."/>
            <person name="Lindquist E."/>
            <person name="Kamisugi Y."/>
            <person name="Tanahashi T."/>
            <person name="Sakakibara K."/>
            <person name="Fujita T."/>
            <person name="Oishi K."/>
            <person name="Shin-I T."/>
            <person name="Kuroki Y."/>
            <person name="Toyoda A."/>
            <person name="Suzuki Y."/>
            <person name="Hashimoto A."/>
            <person name="Yamaguchi K."/>
            <person name="Sugano A."/>
            <person name="Kohara Y."/>
            <person name="Fujiyama A."/>
            <person name="Anterola A."/>
            <person name="Aoki S."/>
            <person name="Ashton N."/>
            <person name="Barbazuk W.B."/>
            <person name="Barker E."/>
            <person name="Bennetzen J."/>
            <person name="Bezanilla M."/>
            <person name="Blankenship R."/>
            <person name="Cho S.H."/>
            <person name="Dutcher S."/>
            <person name="Estelle M."/>
            <person name="Fawcett J.A."/>
            <person name="Gundlach H."/>
            <person name="Hanada K."/>
            <person name="Heyl A."/>
            <person name="Hicks K.A."/>
            <person name="Hugh J."/>
            <person name="Lohr M."/>
            <person name="Mayer K."/>
            <person name="Melkozernov A."/>
            <person name="Murata T."/>
            <person name="Nelson D."/>
            <person name="Pils B."/>
            <person name="Prigge M."/>
            <person name="Reiss B."/>
            <person name="Renner T."/>
            <person name="Rombauts S."/>
            <person name="Rushton P."/>
            <person name="Sanderfoot A."/>
            <person name="Schween G."/>
            <person name="Shiu S.-H."/>
            <person name="Stueber K."/>
            <person name="Theodoulou F.L."/>
            <person name="Tu H."/>
            <person name="Van de Peer Y."/>
            <person name="Verrier P.J."/>
            <person name="Waters E."/>
            <person name="Wood A."/>
            <person name="Yang L."/>
            <person name="Cove D."/>
            <person name="Cuming A."/>
            <person name="Hasebe M."/>
            <person name="Lucas S."/>
            <person name="Mishler D.B."/>
            <person name="Reski R."/>
            <person name="Grigoriev I."/>
            <person name="Quatrano R.S."/>
            <person name="Boore J.L."/>
        </authorList>
    </citation>
    <scope>NUCLEOTIDE SEQUENCE [LARGE SCALE GENOMIC DNA]</scope>
    <source>
        <strain evidence="3 4">cv. Gransden 2004</strain>
    </source>
</reference>
<accession>A0A2K1IB93</accession>
<dbReference type="EnsemblPlants" id="Pp3c26_290V3.2">
    <property type="protein sequence ID" value="PAC:32918017.CDS.1"/>
    <property type="gene ID" value="Pp3c26_290"/>
</dbReference>
<sequence>METNGTPRGNGGGGSGYGEEEEHGPLAMALLLPPLPSLVSRLRNGREAQVLLDLDSIAASFDSLYRAFIALANASHHLQGAWDQLWLAQDPSVVKAIPVIAREMSRLNWARAKLMERMDCQLRLLHSCADALRHFVEVNATLAEELRMEGVERLAVDKELLMEMERGIELRVRRVLEGSFDVSGEP</sequence>
<dbReference type="Proteomes" id="UP000006727">
    <property type="component" value="Chromosome 26"/>
</dbReference>
<proteinExistence type="predicted"/>
<evidence type="ECO:0000256" key="1">
    <source>
        <dbReference type="SAM" id="MobiDB-lite"/>
    </source>
</evidence>
<organism evidence="2">
    <name type="scientific">Physcomitrium patens</name>
    <name type="common">Spreading-leaved earth moss</name>
    <name type="synonym">Physcomitrella patens</name>
    <dbReference type="NCBI Taxonomy" id="3218"/>
    <lineage>
        <taxon>Eukaryota</taxon>
        <taxon>Viridiplantae</taxon>
        <taxon>Streptophyta</taxon>
        <taxon>Embryophyta</taxon>
        <taxon>Bryophyta</taxon>
        <taxon>Bryophytina</taxon>
        <taxon>Bryopsida</taxon>
        <taxon>Funariidae</taxon>
        <taxon>Funariales</taxon>
        <taxon>Funariaceae</taxon>
        <taxon>Physcomitrium</taxon>
    </lineage>
</organism>
<keyword evidence="4" id="KW-1185">Reference proteome</keyword>
<evidence type="ECO:0000313" key="4">
    <source>
        <dbReference type="Proteomes" id="UP000006727"/>
    </source>
</evidence>
<protein>
    <submittedName>
        <fullName evidence="2 3">Uncharacterized protein</fullName>
    </submittedName>
</protein>
<dbReference type="Gramene" id="Pp3c26_290V3.1">
    <property type="protein sequence ID" value="PAC:32918016.CDS.1"/>
    <property type="gene ID" value="Pp3c26_290"/>
</dbReference>
<feature type="region of interest" description="Disordered" evidence="1">
    <location>
        <begin position="1"/>
        <end position="21"/>
    </location>
</feature>
<feature type="compositionally biased region" description="Gly residues" evidence="1">
    <location>
        <begin position="8"/>
        <end position="17"/>
    </location>
</feature>
<dbReference type="EMBL" id="ABEU02000026">
    <property type="protein sequence ID" value="PNR26546.1"/>
    <property type="molecule type" value="Genomic_DNA"/>
</dbReference>
<name>A0A2K1IB93_PHYPA</name>
<gene>
    <name evidence="2" type="ORF">PHYPA_030026</name>
</gene>